<evidence type="ECO:0000256" key="1">
    <source>
        <dbReference type="ARBA" id="ARBA00004141"/>
    </source>
</evidence>
<organism evidence="11 12">
    <name type="scientific">Piedraia hortae CBS 480.64</name>
    <dbReference type="NCBI Taxonomy" id="1314780"/>
    <lineage>
        <taxon>Eukaryota</taxon>
        <taxon>Fungi</taxon>
        <taxon>Dikarya</taxon>
        <taxon>Ascomycota</taxon>
        <taxon>Pezizomycotina</taxon>
        <taxon>Dothideomycetes</taxon>
        <taxon>Dothideomycetidae</taxon>
        <taxon>Capnodiales</taxon>
        <taxon>Piedraiaceae</taxon>
        <taxon>Piedraia</taxon>
    </lineage>
</organism>
<evidence type="ECO:0000313" key="11">
    <source>
        <dbReference type="EMBL" id="KAF2862070.1"/>
    </source>
</evidence>
<dbReference type="PANTHER" id="PTHR45939">
    <property type="entry name" value="PEROXISOMAL MEMBRANE PROTEIN PMP34-RELATED"/>
    <property type="match status" value="1"/>
</dbReference>
<accession>A0A6A7C3K6</accession>
<evidence type="ECO:0000256" key="5">
    <source>
        <dbReference type="ARBA" id="ARBA00022737"/>
    </source>
</evidence>
<dbReference type="AlphaFoldDB" id="A0A6A7C3K6"/>
<evidence type="ECO:0000256" key="8">
    <source>
        <dbReference type="ARBA" id="ARBA00023136"/>
    </source>
</evidence>
<dbReference type="InterPro" id="IPR018108">
    <property type="entry name" value="MCP_transmembrane"/>
</dbReference>
<dbReference type="GO" id="GO:0015217">
    <property type="term" value="F:ADP transmembrane transporter activity"/>
    <property type="evidence" value="ECO:0007669"/>
    <property type="project" value="TreeGrafter"/>
</dbReference>
<dbReference type="PANTHER" id="PTHR45939:SF2">
    <property type="entry name" value="CARRIER PROTEIN, PUTATIVE (AFU_ORTHOLOGUE AFUA_2G13870)-RELATED"/>
    <property type="match status" value="1"/>
</dbReference>
<keyword evidence="8 9" id="KW-0472">Membrane</keyword>
<dbReference type="OrthoDB" id="18574at2759"/>
<keyword evidence="4 9" id="KW-0812">Transmembrane</keyword>
<evidence type="ECO:0000256" key="2">
    <source>
        <dbReference type="ARBA" id="ARBA00006375"/>
    </source>
</evidence>
<keyword evidence="12" id="KW-1185">Reference proteome</keyword>
<sequence length="364" mass="39310">MDTTDEDLAEYNIRLDAFELYHLIHEHSESTRSRFAGGPALPALGHALAGSLATATSKALLYPLDLVTTRLQVCRRSSGSGKEGYSSLVDALQKIYHEEGGLSAFYIGCVADVSKGIADSFLFFLAYTFLRQRQLAASGKKNLSAVRELSIGVVAGSFAKLFTTPLQNLVTRQQTAAGKDKGKTLTEIAQQIYSQSGWSGFWAGYSASLILTMNPAITFMVDAVLKRVVARSSKLSSRLTFLVAAISKAVATTATYPIILAKSRAQSSNKPKSTRAGLRQLLGAQYAIFLSLRAVYKAEGLSGLYSGLETEVLKGFLSHGMTMTIKDRAHVGVIESYYFLLKLLRRWPDDLNIGSSGPAGAVKA</sequence>
<feature type="repeat" description="Solcar" evidence="9">
    <location>
        <begin position="41"/>
        <end position="133"/>
    </location>
</feature>
<dbReference type="Gene3D" id="1.50.40.10">
    <property type="entry name" value="Mitochondrial carrier domain"/>
    <property type="match status" value="1"/>
</dbReference>
<keyword evidence="6" id="KW-0999">Mitochondrion inner membrane</keyword>
<reference evidence="11" key="1">
    <citation type="journal article" date="2020" name="Stud. Mycol.">
        <title>101 Dothideomycetes genomes: a test case for predicting lifestyles and emergence of pathogens.</title>
        <authorList>
            <person name="Haridas S."/>
            <person name="Albert R."/>
            <person name="Binder M."/>
            <person name="Bloem J."/>
            <person name="Labutti K."/>
            <person name="Salamov A."/>
            <person name="Andreopoulos B."/>
            <person name="Baker S."/>
            <person name="Barry K."/>
            <person name="Bills G."/>
            <person name="Bluhm B."/>
            <person name="Cannon C."/>
            <person name="Castanera R."/>
            <person name="Culley D."/>
            <person name="Daum C."/>
            <person name="Ezra D."/>
            <person name="Gonzalez J."/>
            <person name="Henrissat B."/>
            <person name="Kuo A."/>
            <person name="Liang C."/>
            <person name="Lipzen A."/>
            <person name="Lutzoni F."/>
            <person name="Magnuson J."/>
            <person name="Mondo S."/>
            <person name="Nolan M."/>
            <person name="Ohm R."/>
            <person name="Pangilinan J."/>
            <person name="Park H.-J."/>
            <person name="Ramirez L."/>
            <person name="Alfaro M."/>
            <person name="Sun H."/>
            <person name="Tritt A."/>
            <person name="Yoshinaga Y."/>
            <person name="Zwiers L.-H."/>
            <person name="Turgeon B."/>
            <person name="Goodwin S."/>
            <person name="Spatafora J."/>
            <person name="Crous P."/>
            <person name="Grigoriev I."/>
        </authorList>
    </citation>
    <scope>NUCLEOTIDE SEQUENCE</scope>
    <source>
        <strain evidence="11">CBS 480.64</strain>
    </source>
</reference>
<dbReference type="InterPro" id="IPR052217">
    <property type="entry name" value="Mito/Peroxisomal_Carrier"/>
</dbReference>
<dbReference type="GO" id="GO:0016020">
    <property type="term" value="C:membrane"/>
    <property type="evidence" value="ECO:0007669"/>
    <property type="project" value="UniProtKB-SubCell"/>
</dbReference>
<evidence type="ECO:0000256" key="6">
    <source>
        <dbReference type="ARBA" id="ARBA00022792"/>
    </source>
</evidence>
<evidence type="ECO:0000313" key="12">
    <source>
        <dbReference type="Proteomes" id="UP000799421"/>
    </source>
</evidence>
<keyword evidence="6" id="KW-0496">Mitochondrion</keyword>
<dbReference type="InterPro" id="IPR023395">
    <property type="entry name" value="MCP_dom_sf"/>
</dbReference>
<comment type="similarity">
    <text evidence="2 10">Belongs to the mitochondrial carrier (TC 2.A.29) family.</text>
</comment>
<evidence type="ECO:0000256" key="3">
    <source>
        <dbReference type="ARBA" id="ARBA00022448"/>
    </source>
</evidence>
<proteinExistence type="inferred from homology"/>
<evidence type="ECO:0000256" key="4">
    <source>
        <dbReference type="ARBA" id="ARBA00022692"/>
    </source>
</evidence>
<dbReference type="Proteomes" id="UP000799421">
    <property type="component" value="Unassembled WGS sequence"/>
</dbReference>
<dbReference type="EMBL" id="MU005968">
    <property type="protein sequence ID" value="KAF2862070.1"/>
    <property type="molecule type" value="Genomic_DNA"/>
</dbReference>
<feature type="repeat" description="Solcar" evidence="9">
    <location>
        <begin position="143"/>
        <end position="228"/>
    </location>
</feature>
<evidence type="ECO:0000256" key="7">
    <source>
        <dbReference type="ARBA" id="ARBA00022989"/>
    </source>
</evidence>
<feature type="repeat" description="Solcar" evidence="9">
    <location>
        <begin position="235"/>
        <end position="332"/>
    </location>
</feature>
<gene>
    <name evidence="11" type="ORF">K470DRAFT_269332</name>
</gene>
<protein>
    <submittedName>
        <fullName evidence="11">Mitochondrial carrier</fullName>
    </submittedName>
</protein>
<evidence type="ECO:0000256" key="10">
    <source>
        <dbReference type="RuleBase" id="RU000488"/>
    </source>
</evidence>
<evidence type="ECO:0000256" key="9">
    <source>
        <dbReference type="PROSITE-ProRule" id="PRU00282"/>
    </source>
</evidence>
<dbReference type="PROSITE" id="PS50920">
    <property type="entry name" value="SOLCAR"/>
    <property type="match status" value="3"/>
</dbReference>
<name>A0A6A7C3K6_9PEZI</name>
<dbReference type="Pfam" id="PF00153">
    <property type="entry name" value="Mito_carr"/>
    <property type="match status" value="3"/>
</dbReference>
<keyword evidence="3 10" id="KW-0813">Transport</keyword>
<keyword evidence="7" id="KW-1133">Transmembrane helix</keyword>
<dbReference type="SUPFAM" id="SSF103506">
    <property type="entry name" value="Mitochondrial carrier"/>
    <property type="match status" value="1"/>
</dbReference>
<keyword evidence="5" id="KW-0677">Repeat</keyword>
<comment type="subcellular location">
    <subcellularLocation>
        <location evidence="1">Membrane</location>
        <topology evidence="1">Multi-pass membrane protein</topology>
    </subcellularLocation>
</comment>